<keyword evidence="1" id="KW-1133">Transmembrane helix</keyword>
<protein>
    <submittedName>
        <fullName evidence="2">Uncharacterized protein</fullName>
    </submittedName>
</protein>
<sequence>MSVLFFIIVRSPYFSFVFVFVESCCYICIVLCLSKEGFKLPLPQRRQNWKAGRGLKRAIVSSEKSTVIYADFKVESFQGSECIGKRAMLGAQSCHLCVVLAGLRKLDVYFVFTCVKSVFHGQLQI</sequence>
<organism evidence="2 3">
    <name type="scientific">Myotis myotis</name>
    <name type="common">Greater mouse-eared bat</name>
    <name type="synonym">Vespertilio myotis</name>
    <dbReference type="NCBI Taxonomy" id="51298"/>
    <lineage>
        <taxon>Eukaryota</taxon>
        <taxon>Metazoa</taxon>
        <taxon>Chordata</taxon>
        <taxon>Craniata</taxon>
        <taxon>Vertebrata</taxon>
        <taxon>Euteleostomi</taxon>
        <taxon>Mammalia</taxon>
        <taxon>Eutheria</taxon>
        <taxon>Laurasiatheria</taxon>
        <taxon>Chiroptera</taxon>
        <taxon>Yangochiroptera</taxon>
        <taxon>Vespertilionidae</taxon>
        <taxon>Myotis</taxon>
    </lineage>
</organism>
<dbReference type="EMBL" id="JABWUV010000013">
    <property type="protein sequence ID" value="KAF6310718.1"/>
    <property type="molecule type" value="Genomic_DNA"/>
</dbReference>
<evidence type="ECO:0000256" key="1">
    <source>
        <dbReference type="SAM" id="Phobius"/>
    </source>
</evidence>
<name>A0A7J7UD07_MYOMY</name>
<keyword evidence="1" id="KW-0472">Membrane</keyword>
<evidence type="ECO:0000313" key="2">
    <source>
        <dbReference type="EMBL" id="KAF6310718.1"/>
    </source>
</evidence>
<gene>
    <name evidence="2" type="ORF">mMyoMyo1_008768</name>
</gene>
<evidence type="ECO:0000313" key="3">
    <source>
        <dbReference type="Proteomes" id="UP000527355"/>
    </source>
</evidence>
<dbReference type="Proteomes" id="UP000527355">
    <property type="component" value="Unassembled WGS sequence"/>
</dbReference>
<keyword evidence="3" id="KW-1185">Reference proteome</keyword>
<proteinExistence type="predicted"/>
<comment type="caution">
    <text evidence="2">The sequence shown here is derived from an EMBL/GenBank/DDBJ whole genome shotgun (WGS) entry which is preliminary data.</text>
</comment>
<reference evidence="2 3" key="1">
    <citation type="journal article" date="2020" name="Nature">
        <title>Six reference-quality genomes reveal evolution of bat adaptations.</title>
        <authorList>
            <person name="Jebb D."/>
            <person name="Huang Z."/>
            <person name="Pippel M."/>
            <person name="Hughes G.M."/>
            <person name="Lavrichenko K."/>
            <person name="Devanna P."/>
            <person name="Winkler S."/>
            <person name="Jermiin L.S."/>
            <person name="Skirmuntt E.C."/>
            <person name="Katzourakis A."/>
            <person name="Burkitt-Gray L."/>
            <person name="Ray D.A."/>
            <person name="Sullivan K.A.M."/>
            <person name="Roscito J.G."/>
            <person name="Kirilenko B.M."/>
            <person name="Davalos L.M."/>
            <person name="Corthals A.P."/>
            <person name="Power M.L."/>
            <person name="Jones G."/>
            <person name="Ransome R.D."/>
            <person name="Dechmann D.K.N."/>
            <person name="Locatelli A.G."/>
            <person name="Puechmaille S.J."/>
            <person name="Fedrigo O."/>
            <person name="Jarvis E.D."/>
            <person name="Hiller M."/>
            <person name="Vernes S.C."/>
            <person name="Myers E.W."/>
            <person name="Teeling E.C."/>
        </authorList>
    </citation>
    <scope>NUCLEOTIDE SEQUENCE [LARGE SCALE GENOMIC DNA]</scope>
    <source>
        <strain evidence="2">MMyoMyo1</strain>
        <tissue evidence="2">Flight muscle</tissue>
    </source>
</reference>
<keyword evidence="1" id="KW-0812">Transmembrane</keyword>
<dbReference type="AlphaFoldDB" id="A0A7J7UD07"/>
<feature type="transmembrane region" description="Helical" evidence="1">
    <location>
        <begin position="12"/>
        <end position="33"/>
    </location>
</feature>
<accession>A0A7J7UD07</accession>